<dbReference type="Pfam" id="PF00069">
    <property type="entry name" value="Pkinase"/>
    <property type="match status" value="1"/>
</dbReference>
<keyword evidence="9 13" id="KW-1133">Transmembrane helix</keyword>
<organism evidence="15 16">
    <name type="scientific">Prunus persica</name>
    <name type="common">Peach</name>
    <name type="synonym">Amygdalus persica</name>
    <dbReference type="NCBI Taxonomy" id="3760"/>
    <lineage>
        <taxon>Eukaryota</taxon>
        <taxon>Viridiplantae</taxon>
        <taxon>Streptophyta</taxon>
        <taxon>Embryophyta</taxon>
        <taxon>Tracheophyta</taxon>
        <taxon>Spermatophyta</taxon>
        <taxon>Magnoliopsida</taxon>
        <taxon>eudicotyledons</taxon>
        <taxon>Gunneridae</taxon>
        <taxon>Pentapetalae</taxon>
        <taxon>rosids</taxon>
        <taxon>fabids</taxon>
        <taxon>Rosales</taxon>
        <taxon>Rosaceae</taxon>
        <taxon>Amygdaloideae</taxon>
        <taxon>Amygdaleae</taxon>
        <taxon>Prunus</taxon>
    </lineage>
</organism>
<feature type="binding site" evidence="12">
    <location>
        <position position="299"/>
    </location>
    <ligand>
        <name>ATP</name>
        <dbReference type="ChEBI" id="CHEBI:30616"/>
    </ligand>
</feature>
<gene>
    <name evidence="15" type="ORF">PRUPE_6G137900</name>
</gene>
<dbReference type="FunFam" id="1.10.510.10:FF:000590">
    <property type="entry name" value="PR5-like receptor kinase"/>
    <property type="match status" value="1"/>
</dbReference>
<dbReference type="InterPro" id="IPR000719">
    <property type="entry name" value="Prot_kinase_dom"/>
</dbReference>
<dbReference type="GO" id="GO:0016020">
    <property type="term" value="C:membrane"/>
    <property type="evidence" value="ECO:0007669"/>
    <property type="project" value="UniProtKB-SubCell"/>
</dbReference>
<accession>A0A251NRQ6</accession>
<dbReference type="PROSITE" id="PS00107">
    <property type="entry name" value="PROTEIN_KINASE_ATP"/>
    <property type="match status" value="1"/>
</dbReference>
<dbReference type="AlphaFoldDB" id="A0A251NRQ6"/>
<feature type="transmembrane region" description="Helical" evidence="13">
    <location>
        <begin position="212"/>
        <end position="233"/>
    </location>
</feature>
<evidence type="ECO:0000256" key="10">
    <source>
        <dbReference type="ARBA" id="ARBA00023136"/>
    </source>
</evidence>
<dbReference type="PROSITE" id="PS50011">
    <property type="entry name" value="PROTEIN_KINASE_DOM"/>
    <property type="match status" value="1"/>
</dbReference>
<evidence type="ECO:0000256" key="6">
    <source>
        <dbReference type="ARBA" id="ARBA00022741"/>
    </source>
</evidence>
<dbReference type="Proteomes" id="UP000006882">
    <property type="component" value="Chromosome G6"/>
</dbReference>
<dbReference type="EMBL" id="CM007656">
    <property type="protein sequence ID" value="ONI01400.1"/>
    <property type="molecule type" value="Genomic_DNA"/>
</dbReference>
<dbReference type="Gene3D" id="1.10.510.10">
    <property type="entry name" value="Transferase(Phosphotransferase) domain 1"/>
    <property type="match status" value="1"/>
</dbReference>
<dbReference type="GO" id="GO:0030247">
    <property type="term" value="F:polysaccharide binding"/>
    <property type="evidence" value="ECO:0007669"/>
    <property type="project" value="InterPro"/>
</dbReference>
<sequence>MNFLWWLAVVVVIGIGVTGGVGHEDCRETRCRPDGPAIRFPFRLKGRQPIHCGFRGFDLSCTEYNETMLEMASSTKLLVDDINYRSHAIRGRAYDGCLPRELFYSNGSYPFQFVGRTPLFSCPSSTVRDKYGCGYGCLARLSPCHGNNSGNHIYAVIGHCSIDYLPILSCIKLHDYTSDPAYIYDEIGILRWSIPSCEHCKGRNLRRTNMKILGICALCLVLIAKVTTIYHVYTSNKMEKENQLRIERFLDDYRAMKPSRYSYADIKRITNQFKEKLGQGAYGTVFKGKLSSELLVAVKILNNSNENGEDFINEVGTMCQIHHVNVVRLVGVCADGFIRALVYEYLPNGSLQNFLSSADVKNSFLGWDKLQDIALGIARGIEYLHQGCDQRILHFDIKPHNVLLDQDFTPKVSDFGLAKFCAKDQSAISMTTARGTMGYIAPEIFSRNFGNVSYKSDVYSFGILLLEMVGGRKNFKVLEDSTSQVYFPEWIYNLLVQGNDLRIHIGDEEGYVTIARKLAIVGLWCIQWHPMDRPSMKVVVQMLEREGEHLAMPPNPFASTSS</sequence>
<dbReference type="InterPro" id="IPR045874">
    <property type="entry name" value="LRK10/LRL21-25-like"/>
</dbReference>
<dbReference type="SUPFAM" id="SSF56112">
    <property type="entry name" value="Protein kinase-like (PK-like)"/>
    <property type="match status" value="1"/>
</dbReference>
<dbReference type="PROSITE" id="PS00108">
    <property type="entry name" value="PROTEIN_KINASE_ST"/>
    <property type="match status" value="1"/>
</dbReference>
<evidence type="ECO:0000256" key="7">
    <source>
        <dbReference type="ARBA" id="ARBA00022777"/>
    </source>
</evidence>
<dbReference type="GO" id="GO:0005524">
    <property type="term" value="F:ATP binding"/>
    <property type="evidence" value="ECO:0007669"/>
    <property type="project" value="UniProtKB-UniRule"/>
</dbReference>
<comment type="subcellular location">
    <subcellularLocation>
        <location evidence="1">Membrane</location>
        <topology evidence="1">Single-pass type I membrane protein</topology>
    </subcellularLocation>
</comment>
<dbReference type="Gramene" id="ONI01400">
    <property type="protein sequence ID" value="ONI01400"/>
    <property type="gene ID" value="PRUPE_6G137900"/>
</dbReference>
<dbReference type="InterPro" id="IPR008271">
    <property type="entry name" value="Ser/Thr_kinase_AS"/>
</dbReference>
<evidence type="ECO:0000256" key="3">
    <source>
        <dbReference type="ARBA" id="ARBA00022679"/>
    </source>
</evidence>
<proteinExistence type="predicted"/>
<keyword evidence="10 13" id="KW-0472">Membrane</keyword>
<evidence type="ECO:0000256" key="11">
    <source>
        <dbReference type="ARBA" id="ARBA00023180"/>
    </source>
</evidence>
<dbReference type="FunFam" id="3.30.200.20:FF:000178">
    <property type="entry name" value="serine/threonine-protein kinase PBS1-like"/>
    <property type="match status" value="1"/>
</dbReference>
<keyword evidence="4 13" id="KW-0812">Transmembrane</keyword>
<evidence type="ECO:0000256" key="1">
    <source>
        <dbReference type="ARBA" id="ARBA00004479"/>
    </source>
</evidence>
<evidence type="ECO:0000256" key="5">
    <source>
        <dbReference type="ARBA" id="ARBA00022729"/>
    </source>
</evidence>
<evidence type="ECO:0000256" key="13">
    <source>
        <dbReference type="SAM" id="Phobius"/>
    </source>
</evidence>
<reference evidence="15 16" key="1">
    <citation type="journal article" date="2013" name="Nat. Genet.">
        <title>The high-quality draft genome of peach (Prunus persica) identifies unique patterns of genetic diversity, domestication and genome evolution.</title>
        <authorList>
            <consortium name="International Peach Genome Initiative"/>
            <person name="Verde I."/>
            <person name="Abbott A.G."/>
            <person name="Scalabrin S."/>
            <person name="Jung S."/>
            <person name="Shu S."/>
            <person name="Marroni F."/>
            <person name="Zhebentyayeva T."/>
            <person name="Dettori M.T."/>
            <person name="Grimwood J."/>
            <person name="Cattonaro F."/>
            <person name="Zuccolo A."/>
            <person name="Rossini L."/>
            <person name="Jenkins J."/>
            <person name="Vendramin E."/>
            <person name="Meisel L.A."/>
            <person name="Decroocq V."/>
            <person name="Sosinski B."/>
            <person name="Prochnik S."/>
            <person name="Mitros T."/>
            <person name="Policriti A."/>
            <person name="Cipriani G."/>
            <person name="Dondini L."/>
            <person name="Ficklin S."/>
            <person name="Goodstein D.M."/>
            <person name="Xuan P."/>
            <person name="Del Fabbro C."/>
            <person name="Aramini V."/>
            <person name="Copetti D."/>
            <person name="Gonzalez S."/>
            <person name="Horner D.S."/>
            <person name="Falchi R."/>
            <person name="Lucas S."/>
            <person name="Mica E."/>
            <person name="Maldonado J."/>
            <person name="Lazzari B."/>
            <person name="Bielenberg D."/>
            <person name="Pirona R."/>
            <person name="Miculan M."/>
            <person name="Barakat A."/>
            <person name="Testolin R."/>
            <person name="Stella A."/>
            <person name="Tartarini S."/>
            <person name="Tonutti P."/>
            <person name="Arus P."/>
            <person name="Orellana A."/>
            <person name="Wells C."/>
            <person name="Main D."/>
            <person name="Vizzotto G."/>
            <person name="Silva H."/>
            <person name="Salamini F."/>
            <person name="Schmutz J."/>
            <person name="Morgante M."/>
            <person name="Rokhsar D.S."/>
        </authorList>
    </citation>
    <scope>NUCLEOTIDE SEQUENCE [LARGE SCALE GENOMIC DNA]</scope>
    <source>
        <strain evidence="16">cv. Nemared</strain>
    </source>
</reference>
<feature type="domain" description="Protein kinase" evidence="14">
    <location>
        <begin position="271"/>
        <end position="552"/>
    </location>
</feature>
<evidence type="ECO:0000256" key="9">
    <source>
        <dbReference type="ARBA" id="ARBA00022989"/>
    </source>
</evidence>
<dbReference type="InterPro" id="IPR011009">
    <property type="entry name" value="Kinase-like_dom_sf"/>
</dbReference>
<dbReference type="InterPro" id="IPR025287">
    <property type="entry name" value="WAK_GUB"/>
</dbReference>
<name>A0A251NRQ6_PRUPE</name>
<dbReference type="InterPro" id="IPR017441">
    <property type="entry name" value="Protein_kinase_ATP_BS"/>
</dbReference>
<evidence type="ECO:0000313" key="15">
    <source>
        <dbReference type="EMBL" id="ONI01400.1"/>
    </source>
</evidence>
<evidence type="ECO:0000256" key="4">
    <source>
        <dbReference type="ARBA" id="ARBA00022692"/>
    </source>
</evidence>
<keyword evidence="3" id="KW-0808">Transferase</keyword>
<evidence type="ECO:0000256" key="12">
    <source>
        <dbReference type="PROSITE-ProRule" id="PRU10141"/>
    </source>
</evidence>
<dbReference type="Pfam" id="PF13947">
    <property type="entry name" value="GUB_WAK_bind"/>
    <property type="match status" value="1"/>
</dbReference>
<dbReference type="SMART" id="SM00220">
    <property type="entry name" value="S_TKc"/>
    <property type="match status" value="1"/>
</dbReference>
<evidence type="ECO:0000256" key="2">
    <source>
        <dbReference type="ARBA" id="ARBA00022527"/>
    </source>
</evidence>
<dbReference type="PANTHER" id="PTHR27009">
    <property type="entry name" value="RUST RESISTANCE KINASE LR10-RELATED"/>
    <property type="match status" value="1"/>
</dbReference>
<keyword evidence="8 12" id="KW-0067">ATP-binding</keyword>
<protein>
    <recommendedName>
        <fullName evidence="14">Protein kinase domain-containing protein</fullName>
    </recommendedName>
</protein>
<feature type="transmembrane region" description="Helical" evidence="13">
    <location>
        <begin position="6"/>
        <end position="23"/>
    </location>
</feature>
<keyword evidence="2" id="KW-0723">Serine/threonine-protein kinase</keyword>
<keyword evidence="16" id="KW-1185">Reference proteome</keyword>
<dbReference type="GO" id="GO:0004674">
    <property type="term" value="F:protein serine/threonine kinase activity"/>
    <property type="evidence" value="ECO:0007669"/>
    <property type="project" value="UniProtKB-KW"/>
</dbReference>
<keyword evidence="6 12" id="KW-0547">Nucleotide-binding</keyword>
<keyword evidence="5" id="KW-0732">Signal</keyword>
<evidence type="ECO:0000256" key="8">
    <source>
        <dbReference type="ARBA" id="ARBA00022840"/>
    </source>
</evidence>
<evidence type="ECO:0000313" key="16">
    <source>
        <dbReference type="Proteomes" id="UP000006882"/>
    </source>
</evidence>
<evidence type="ECO:0000259" key="14">
    <source>
        <dbReference type="PROSITE" id="PS50011"/>
    </source>
</evidence>
<dbReference type="Gene3D" id="3.30.200.20">
    <property type="entry name" value="Phosphorylase Kinase, domain 1"/>
    <property type="match status" value="1"/>
</dbReference>
<keyword evidence="11" id="KW-0325">Glycoprotein</keyword>
<keyword evidence="7" id="KW-0418">Kinase</keyword>